<dbReference type="PANTHER" id="PTHR36766">
    <property type="entry name" value="PLANT BROAD-SPECTRUM MILDEW RESISTANCE PROTEIN RPW8"/>
    <property type="match status" value="1"/>
</dbReference>
<dbReference type="InterPro" id="IPR058922">
    <property type="entry name" value="WHD_DRP"/>
</dbReference>
<feature type="domain" description="Disease resistance N-terminal" evidence="8">
    <location>
        <begin position="32"/>
        <end position="102"/>
    </location>
</feature>
<evidence type="ECO:0000259" key="9">
    <source>
        <dbReference type="Pfam" id="PF23559"/>
    </source>
</evidence>
<dbReference type="Pfam" id="PF23559">
    <property type="entry name" value="WHD_DRP"/>
    <property type="match status" value="1"/>
</dbReference>
<keyword evidence="5" id="KW-0611">Plant defense</keyword>
<feature type="domain" description="NB-ARC" evidence="7">
    <location>
        <begin position="183"/>
        <end position="363"/>
    </location>
</feature>
<feature type="domain" description="Disease resistance protein winged helix" evidence="9">
    <location>
        <begin position="449"/>
        <end position="522"/>
    </location>
</feature>
<dbReference type="InterPro" id="IPR056789">
    <property type="entry name" value="LRR_R13L1-DRL21"/>
</dbReference>
<evidence type="ECO:0000259" key="8">
    <source>
        <dbReference type="Pfam" id="PF18052"/>
    </source>
</evidence>
<protein>
    <submittedName>
        <fullName evidence="11">Uncharacterized protein</fullName>
    </submittedName>
</protein>
<name>A0A9Q0CII3_9POAL</name>
<evidence type="ECO:0000259" key="7">
    <source>
        <dbReference type="Pfam" id="PF00931"/>
    </source>
</evidence>
<evidence type="ECO:0000256" key="4">
    <source>
        <dbReference type="ARBA" id="ARBA00022741"/>
    </source>
</evidence>
<dbReference type="Gene3D" id="3.40.50.300">
    <property type="entry name" value="P-loop containing nucleotide triphosphate hydrolases"/>
    <property type="match status" value="1"/>
</dbReference>
<dbReference type="Pfam" id="PF25019">
    <property type="entry name" value="LRR_R13L1-DRL21"/>
    <property type="match status" value="1"/>
</dbReference>
<dbReference type="Gene3D" id="1.10.10.10">
    <property type="entry name" value="Winged helix-like DNA-binding domain superfamily/Winged helix DNA-binding domain"/>
    <property type="match status" value="1"/>
</dbReference>
<dbReference type="Pfam" id="PF18052">
    <property type="entry name" value="Rx_N"/>
    <property type="match status" value="1"/>
</dbReference>
<keyword evidence="2" id="KW-0433">Leucine-rich repeat</keyword>
<dbReference type="Pfam" id="PF00931">
    <property type="entry name" value="NB-ARC"/>
    <property type="match status" value="1"/>
</dbReference>
<dbReference type="InterPro" id="IPR041118">
    <property type="entry name" value="Rx_N"/>
</dbReference>
<dbReference type="GO" id="GO:0051707">
    <property type="term" value="P:response to other organism"/>
    <property type="evidence" value="ECO:0007669"/>
    <property type="project" value="UniProtKB-ARBA"/>
</dbReference>
<organism evidence="11 12">
    <name type="scientific">Rhynchospora breviuscula</name>
    <dbReference type="NCBI Taxonomy" id="2022672"/>
    <lineage>
        <taxon>Eukaryota</taxon>
        <taxon>Viridiplantae</taxon>
        <taxon>Streptophyta</taxon>
        <taxon>Embryophyta</taxon>
        <taxon>Tracheophyta</taxon>
        <taxon>Spermatophyta</taxon>
        <taxon>Magnoliopsida</taxon>
        <taxon>Liliopsida</taxon>
        <taxon>Poales</taxon>
        <taxon>Cyperaceae</taxon>
        <taxon>Cyperoideae</taxon>
        <taxon>Rhynchosporeae</taxon>
        <taxon>Rhynchospora</taxon>
    </lineage>
</organism>
<feature type="domain" description="R13L1/DRL21-like LRR repeat region" evidence="10">
    <location>
        <begin position="708"/>
        <end position="828"/>
    </location>
</feature>
<dbReference type="OrthoDB" id="631864at2759"/>
<keyword evidence="12" id="KW-1185">Reference proteome</keyword>
<dbReference type="EMBL" id="JAMQYH010000003">
    <property type="protein sequence ID" value="KAJ1694084.1"/>
    <property type="molecule type" value="Genomic_DNA"/>
</dbReference>
<evidence type="ECO:0000256" key="6">
    <source>
        <dbReference type="ARBA" id="ARBA00022840"/>
    </source>
</evidence>
<dbReference type="GO" id="GO:0006952">
    <property type="term" value="P:defense response"/>
    <property type="evidence" value="ECO:0007669"/>
    <property type="project" value="UniProtKB-KW"/>
</dbReference>
<keyword evidence="6" id="KW-0067">ATP-binding</keyword>
<gene>
    <name evidence="11" type="ORF">LUZ63_010782</name>
</gene>
<dbReference type="SUPFAM" id="SSF52058">
    <property type="entry name" value="L domain-like"/>
    <property type="match status" value="2"/>
</dbReference>
<dbReference type="Gene3D" id="3.80.10.10">
    <property type="entry name" value="Ribonuclease Inhibitor"/>
    <property type="match status" value="4"/>
</dbReference>
<dbReference type="GO" id="GO:0005524">
    <property type="term" value="F:ATP binding"/>
    <property type="evidence" value="ECO:0007669"/>
    <property type="project" value="UniProtKB-KW"/>
</dbReference>
<proteinExistence type="inferred from homology"/>
<dbReference type="InterPro" id="IPR002182">
    <property type="entry name" value="NB-ARC"/>
</dbReference>
<dbReference type="PRINTS" id="PR00364">
    <property type="entry name" value="DISEASERSIST"/>
</dbReference>
<dbReference type="InterPro" id="IPR032675">
    <property type="entry name" value="LRR_dom_sf"/>
</dbReference>
<dbReference type="InterPro" id="IPR036388">
    <property type="entry name" value="WH-like_DNA-bd_sf"/>
</dbReference>
<dbReference type="Proteomes" id="UP001151287">
    <property type="component" value="Unassembled WGS sequence"/>
</dbReference>
<dbReference type="Gene3D" id="1.20.5.4130">
    <property type="match status" value="1"/>
</dbReference>
<evidence type="ECO:0000256" key="3">
    <source>
        <dbReference type="ARBA" id="ARBA00022737"/>
    </source>
</evidence>
<evidence type="ECO:0000259" key="10">
    <source>
        <dbReference type="Pfam" id="PF25019"/>
    </source>
</evidence>
<evidence type="ECO:0000256" key="1">
    <source>
        <dbReference type="ARBA" id="ARBA00008894"/>
    </source>
</evidence>
<keyword evidence="3" id="KW-0677">Repeat</keyword>
<dbReference type="InterPro" id="IPR027417">
    <property type="entry name" value="P-loop_NTPase"/>
</dbReference>
<comment type="similarity">
    <text evidence="1">Belongs to the disease resistance NB-LRR family.</text>
</comment>
<dbReference type="AlphaFoldDB" id="A0A9Q0CII3"/>
<keyword evidence="4" id="KW-0547">Nucleotide-binding</keyword>
<reference evidence="11" key="1">
    <citation type="journal article" date="2022" name="Cell">
        <title>Repeat-based holocentromeres influence genome architecture and karyotype evolution.</title>
        <authorList>
            <person name="Hofstatter P.G."/>
            <person name="Thangavel G."/>
            <person name="Lux T."/>
            <person name="Neumann P."/>
            <person name="Vondrak T."/>
            <person name="Novak P."/>
            <person name="Zhang M."/>
            <person name="Costa L."/>
            <person name="Castellani M."/>
            <person name="Scott A."/>
            <person name="Toegelov H."/>
            <person name="Fuchs J."/>
            <person name="Mata-Sucre Y."/>
            <person name="Dias Y."/>
            <person name="Vanzela A.L.L."/>
            <person name="Huettel B."/>
            <person name="Almeida C.C.S."/>
            <person name="Simkova H."/>
            <person name="Souza G."/>
            <person name="Pedrosa-Harand A."/>
            <person name="Macas J."/>
            <person name="Mayer K.F.X."/>
            <person name="Houben A."/>
            <person name="Marques A."/>
        </authorList>
    </citation>
    <scope>NUCLEOTIDE SEQUENCE</scope>
    <source>
        <strain evidence="11">RhyBre1mFocal</strain>
    </source>
</reference>
<evidence type="ECO:0000313" key="11">
    <source>
        <dbReference type="EMBL" id="KAJ1694084.1"/>
    </source>
</evidence>
<sequence>MAWVAETVSTAIIGQLVETVLSYANGSWWPSANAMKAEAERLQVVLPQVKAVLCAAQRGKINQREPELEAWMWQFRDAVEEAGDVLDEIEYYKLEEKVRARDNKVSSPFSGCKRKLANFVRNAFVNDGVLKKLREAVKGLEAVAAGVGPFLGLVKGLNEEVAVYDFRQTGPLLADMVIGREKEKDMVVEWLTAKLNSNLQEQLSAFVIFGAGGMGKTTLAQLVCNDPKVKEKFEQIVWVCVSDNDNVVDAATVIKMIIEDFRKKKCDLSNLSTLQTTLQEIVATKKFLLVLDDVWRDETRAEWEKIVAPLKFGQLGSKILLTTRMESVAHMIAGLMDGKKQNLRLEGLNEKDFTTLLFRYAFAGTNPDEYQHLHKIGNQIAKRLWACPLAAKVIGGVLNNSLNFEYWNKIFEEDIPDVETSKDGIIGILKLSYYHLPLNLQSCFRYCSIFPQDMILEEKYLVEKWMGSGLILESGHGKRPEDIAHEYLGQLTAKSFLSKEKERYDAPNDNVYRIHDLLHELARSLSKGECLRIIEHAINIPPTTRHLSIKAGNIGNLREICHLSKLHTLEITCIEHDLDDNLGLNEILTGTKSLRSLSVYSRAVKKLPNCIGDLLHLRAISFGGQRASKQNLCRIPESFYQLYYLMLFSLRDEIDIQNCGLEGMGNLINLRYLEFSCYQDTSIPWVGNLHSLQELNDFCVRTEKGYSIAELKHLTELRKLGIHDLHNISNPDEALEANINHKYHLQALSLNWSKGNRDRDELVANNLRPPVNLNELEISGYSGVTSPNWMIDQSLYNLVSITISNCFKLKDLPPLGQISSLKHLNLNGLLAVKQVGYSLYGGNRACTIFPSLTELEIYNMPEWIEWSGVGNKLLFPRLEMLYINDCPKLTEIPNLPSTLKRLSVSRAALGTLPGLYQLASDGGGVSSASCTLSLSSLYFVECPNVTTLVGLPLLHLFKNNHSLENLSIKYCTSLLHMPVKLLEELKFLSRLTAFDCPNLVACESIQLPKRLKCLSFGSCGDLEPLIFSSLHHLTSLVELRITNCGSIQSLPSGEVFGNLTHLSELSVDTCNELASLGGIEELTVLRSLTILKCPKLIGISLLQLPLVSENNQSCFARHYLKLDKLQELVIDHSSLLMLDPLRNLRTVRSLRIRDGSQITSLPEQWLLQNRSSLRNLTLHGVSSLQALPSSLGSMHCLQDLTIQGARLLSSLPYLPASLKYLTIRGCQSELKDMCVSENGIYWSNISHIQTVFFESIKDEGLHNV</sequence>
<dbReference type="GO" id="GO:0043531">
    <property type="term" value="F:ADP binding"/>
    <property type="evidence" value="ECO:0007669"/>
    <property type="project" value="InterPro"/>
</dbReference>
<evidence type="ECO:0000313" key="12">
    <source>
        <dbReference type="Proteomes" id="UP001151287"/>
    </source>
</evidence>
<dbReference type="PANTHER" id="PTHR36766:SF64">
    <property type="entry name" value="OS12G0206100 PROTEIN"/>
    <property type="match status" value="1"/>
</dbReference>
<comment type="caution">
    <text evidence="11">The sequence shown here is derived from an EMBL/GenBank/DDBJ whole genome shotgun (WGS) entry which is preliminary data.</text>
</comment>
<evidence type="ECO:0000256" key="5">
    <source>
        <dbReference type="ARBA" id="ARBA00022821"/>
    </source>
</evidence>
<evidence type="ECO:0000256" key="2">
    <source>
        <dbReference type="ARBA" id="ARBA00022614"/>
    </source>
</evidence>
<dbReference type="SUPFAM" id="SSF52540">
    <property type="entry name" value="P-loop containing nucleoside triphosphate hydrolases"/>
    <property type="match status" value="1"/>
</dbReference>
<accession>A0A9Q0CII3</accession>